<feature type="chain" id="PRO_5031422245" evidence="16">
    <location>
        <begin position="23"/>
        <end position="712"/>
    </location>
</feature>
<evidence type="ECO:0000313" key="20">
    <source>
        <dbReference type="Proteomes" id="UP000590524"/>
    </source>
</evidence>
<dbReference type="NCBIfam" id="TIGR01783">
    <property type="entry name" value="TonB-siderophor"/>
    <property type="match status" value="1"/>
</dbReference>
<dbReference type="InterPro" id="IPR037066">
    <property type="entry name" value="Plug_dom_sf"/>
</dbReference>
<gene>
    <name evidence="19" type="ORF">GGQ90_003906</name>
</gene>
<keyword evidence="12 19" id="KW-0675">Receptor</keyword>
<dbReference type="InterPro" id="IPR000531">
    <property type="entry name" value="Beta-barrel_TonB"/>
</dbReference>
<dbReference type="PROSITE" id="PS52016">
    <property type="entry name" value="TONB_DEPENDENT_REC_3"/>
    <property type="match status" value="1"/>
</dbReference>
<dbReference type="AlphaFoldDB" id="A0A7W6PYL4"/>
<evidence type="ECO:0000256" key="2">
    <source>
        <dbReference type="ARBA" id="ARBA00009810"/>
    </source>
</evidence>
<dbReference type="SUPFAM" id="SSF56935">
    <property type="entry name" value="Porins"/>
    <property type="match status" value="1"/>
</dbReference>
<evidence type="ECO:0000256" key="15">
    <source>
        <dbReference type="RuleBase" id="RU003357"/>
    </source>
</evidence>
<keyword evidence="10 15" id="KW-0798">TonB box</keyword>
<keyword evidence="3 14" id="KW-0813">Transport</keyword>
<dbReference type="Gene3D" id="2.40.170.20">
    <property type="entry name" value="TonB-dependent receptor, beta-barrel domain"/>
    <property type="match status" value="1"/>
</dbReference>
<dbReference type="InterPro" id="IPR012910">
    <property type="entry name" value="Plug_dom"/>
</dbReference>
<reference evidence="19 20" key="1">
    <citation type="submission" date="2020-08" db="EMBL/GenBank/DDBJ databases">
        <title>Genomic Encyclopedia of Type Strains, Phase IV (KMG-IV): sequencing the most valuable type-strain genomes for metagenomic binning, comparative biology and taxonomic classification.</title>
        <authorList>
            <person name="Goeker M."/>
        </authorList>
    </citation>
    <scope>NUCLEOTIDE SEQUENCE [LARGE SCALE GENOMIC DNA]</scope>
    <source>
        <strain evidence="19 20">DSM 19371</strain>
    </source>
</reference>
<dbReference type="EMBL" id="JACIEU010000017">
    <property type="protein sequence ID" value="MBB4150105.1"/>
    <property type="molecule type" value="Genomic_DNA"/>
</dbReference>
<comment type="similarity">
    <text evidence="2 14 15">Belongs to the TonB-dependent receptor family.</text>
</comment>
<keyword evidence="13 14" id="KW-0998">Cell outer membrane</keyword>
<feature type="domain" description="TonB-dependent receptor-like beta-barrel" evidence="17">
    <location>
        <begin position="226"/>
        <end position="680"/>
    </location>
</feature>
<dbReference type="RefSeq" id="WP_188083567.1">
    <property type="nucleotide sequence ID" value="NZ_JBHLYA010000109.1"/>
</dbReference>
<dbReference type="GO" id="GO:0038023">
    <property type="term" value="F:signaling receptor activity"/>
    <property type="evidence" value="ECO:0007669"/>
    <property type="project" value="InterPro"/>
</dbReference>
<evidence type="ECO:0000256" key="3">
    <source>
        <dbReference type="ARBA" id="ARBA00022448"/>
    </source>
</evidence>
<dbReference type="PANTHER" id="PTHR32552:SF74">
    <property type="entry name" value="HYDROXAMATE SIDEROPHORE RECEPTOR FHUE"/>
    <property type="match status" value="1"/>
</dbReference>
<evidence type="ECO:0000256" key="9">
    <source>
        <dbReference type="ARBA" id="ARBA00023065"/>
    </source>
</evidence>
<evidence type="ECO:0000256" key="1">
    <source>
        <dbReference type="ARBA" id="ARBA00004571"/>
    </source>
</evidence>
<evidence type="ECO:0000256" key="13">
    <source>
        <dbReference type="ARBA" id="ARBA00023237"/>
    </source>
</evidence>
<dbReference type="InterPro" id="IPR039426">
    <property type="entry name" value="TonB-dep_rcpt-like"/>
</dbReference>
<feature type="signal peptide" evidence="16">
    <location>
        <begin position="1"/>
        <end position="22"/>
    </location>
</feature>
<keyword evidence="9" id="KW-0406">Ion transport</keyword>
<evidence type="ECO:0000256" key="11">
    <source>
        <dbReference type="ARBA" id="ARBA00023136"/>
    </source>
</evidence>
<evidence type="ECO:0000256" key="7">
    <source>
        <dbReference type="ARBA" id="ARBA00022729"/>
    </source>
</evidence>
<comment type="subcellular location">
    <subcellularLocation>
        <location evidence="1 14">Cell outer membrane</location>
        <topology evidence="1 14">Multi-pass membrane protein</topology>
    </subcellularLocation>
</comment>
<evidence type="ECO:0000256" key="6">
    <source>
        <dbReference type="ARBA" id="ARBA00022692"/>
    </source>
</evidence>
<evidence type="ECO:0000256" key="14">
    <source>
        <dbReference type="PROSITE-ProRule" id="PRU01360"/>
    </source>
</evidence>
<organism evidence="19 20">
    <name type="scientific">Sphingobium scionense</name>
    <dbReference type="NCBI Taxonomy" id="1404341"/>
    <lineage>
        <taxon>Bacteria</taxon>
        <taxon>Pseudomonadati</taxon>
        <taxon>Pseudomonadota</taxon>
        <taxon>Alphaproteobacteria</taxon>
        <taxon>Sphingomonadales</taxon>
        <taxon>Sphingomonadaceae</taxon>
        <taxon>Sphingobium</taxon>
    </lineage>
</organism>
<evidence type="ECO:0000259" key="18">
    <source>
        <dbReference type="Pfam" id="PF07715"/>
    </source>
</evidence>
<keyword evidence="7 16" id="KW-0732">Signal</keyword>
<dbReference type="CDD" id="cd01347">
    <property type="entry name" value="ligand_gated_channel"/>
    <property type="match status" value="1"/>
</dbReference>
<evidence type="ECO:0000256" key="8">
    <source>
        <dbReference type="ARBA" id="ARBA00023004"/>
    </source>
</evidence>
<keyword evidence="4 14" id="KW-1134">Transmembrane beta strand</keyword>
<dbReference type="Pfam" id="PF07715">
    <property type="entry name" value="Plug"/>
    <property type="match status" value="1"/>
</dbReference>
<keyword evidence="5" id="KW-0410">Iron transport</keyword>
<accession>A0A7W6PYL4</accession>
<evidence type="ECO:0000259" key="17">
    <source>
        <dbReference type="Pfam" id="PF00593"/>
    </source>
</evidence>
<keyword evidence="20" id="KW-1185">Reference proteome</keyword>
<dbReference type="InterPro" id="IPR036942">
    <property type="entry name" value="Beta-barrel_TonB_sf"/>
</dbReference>
<feature type="domain" description="TonB-dependent receptor plug" evidence="18">
    <location>
        <begin position="52"/>
        <end position="151"/>
    </location>
</feature>
<dbReference type="InterPro" id="IPR010105">
    <property type="entry name" value="TonB_sidphr_rcpt"/>
</dbReference>
<comment type="caution">
    <text evidence="19">The sequence shown here is derived from an EMBL/GenBank/DDBJ whole genome shotgun (WGS) entry which is preliminary data.</text>
</comment>
<dbReference type="GO" id="GO:0009279">
    <property type="term" value="C:cell outer membrane"/>
    <property type="evidence" value="ECO:0007669"/>
    <property type="project" value="UniProtKB-SubCell"/>
</dbReference>
<proteinExistence type="inferred from homology"/>
<evidence type="ECO:0000256" key="16">
    <source>
        <dbReference type="SAM" id="SignalP"/>
    </source>
</evidence>
<evidence type="ECO:0000313" key="19">
    <source>
        <dbReference type="EMBL" id="MBB4150105.1"/>
    </source>
</evidence>
<keyword evidence="8" id="KW-0408">Iron</keyword>
<dbReference type="FunFam" id="2.170.130.10:FF:000010">
    <property type="entry name" value="Ferripyoverdine receptor"/>
    <property type="match status" value="1"/>
</dbReference>
<evidence type="ECO:0000256" key="10">
    <source>
        <dbReference type="ARBA" id="ARBA00023077"/>
    </source>
</evidence>
<dbReference type="GO" id="GO:0015344">
    <property type="term" value="F:siderophore uptake transmembrane transporter activity"/>
    <property type="evidence" value="ECO:0007669"/>
    <property type="project" value="TreeGrafter"/>
</dbReference>
<dbReference type="Proteomes" id="UP000590524">
    <property type="component" value="Unassembled WGS sequence"/>
</dbReference>
<keyword evidence="6 14" id="KW-0812">Transmembrane</keyword>
<dbReference type="GO" id="GO:0015891">
    <property type="term" value="P:siderophore transport"/>
    <property type="evidence" value="ECO:0007669"/>
    <property type="project" value="InterPro"/>
</dbReference>
<dbReference type="PANTHER" id="PTHR32552">
    <property type="entry name" value="FERRICHROME IRON RECEPTOR-RELATED"/>
    <property type="match status" value="1"/>
</dbReference>
<sequence>MRLTAGVACLAIGWATAGTARAEETDSKTDEIIVTAAFAEGVGVGTKLPLTLSETPQTISIIDRDRLDEQRLITLDDVMTNAPGVTVQPGTRLRTAYYSRGFVIDTLNFDGIPTSGWNEAVNTEDMAIYDRVELLRGASGLLQGTGNPSGTINLVRKRPGSDFAAEATLSAGSWNNYRAEGDISVPLVASGDLRARLVGIFEDRDYFYDEGHRRKYLAYGTIEWNLAPRTVVAATIKWQDVADDGTLMGVPRYTDGGELPIPRSRYPGAPWSSRNWNNVQMFAELRHEFGGDWEAKVAVSRISGDSDMTYASAMGAVDRATGMGPILYGGAYDFRNRETDLDGYVSGGFDLLGRRHQILAGANYWDGHTRQISYNLPGLMQPVDLFSDTPVTTPEPTTQSWGGEQTTDTTQYGGYAVLRLSLAEPLTLIAGGRLSWWRTETVRRATIGGPQTPTGKYRINREFTPYGGLVWKVGGPFSLYASYASIFTPQNNLTYDGEVLDPMTGSNIEAGIKGEWFGGKLNASLAAFRIRQNNRAQLDPDHPCMPGSVCAYIADGKVESKGFDAEVQGDLTEGWSIQAGYTYVDTENLRDRTATGVPSGNEGQPFSSFTPKHMVKLWTHYRPPVLDGKLGLGAGVNWQSSFYSQQGAVRMTQGSYAVVNLRADYAITPRIDVGLNANNLFDKRYFASIGGTSWNNWYGEPRSVMATLRARY</sequence>
<protein>
    <submittedName>
        <fullName evidence="19">Outer membrane receptor for ferric coprogen and ferric-rhodotorulic acid</fullName>
    </submittedName>
</protein>
<dbReference type="Gene3D" id="2.170.130.10">
    <property type="entry name" value="TonB-dependent receptor, plug domain"/>
    <property type="match status" value="1"/>
</dbReference>
<dbReference type="Pfam" id="PF00593">
    <property type="entry name" value="TonB_dep_Rec_b-barrel"/>
    <property type="match status" value="1"/>
</dbReference>
<name>A0A7W6PYL4_9SPHN</name>
<evidence type="ECO:0000256" key="4">
    <source>
        <dbReference type="ARBA" id="ARBA00022452"/>
    </source>
</evidence>
<evidence type="ECO:0000256" key="12">
    <source>
        <dbReference type="ARBA" id="ARBA00023170"/>
    </source>
</evidence>
<evidence type="ECO:0000256" key="5">
    <source>
        <dbReference type="ARBA" id="ARBA00022496"/>
    </source>
</evidence>
<keyword evidence="11 14" id="KW-0472">Membrane</keyword>